<feature type="transmembrane region" description="Helical" evidence="11">
    <location>
        <begin position="173"/>
        <end position="197"/>
    </location>
</feature>
<sequence>MAWAQRWYLRDVLIAWIAARAVVGAALALTRFVADTVAGDNGATLDTTDLLGWDAGWYLNIADNGYDAAGAESRRFFPLLPLLVRLFTALPGLGGHGGQVLLVLVNLIAVVFALALVGIARVEGFDDDTVRRVIWISALAPPAFVLVMGYAEALAGLLAVTAFLGARTRRWELAVVAGLLGGLCRPLGLLLAVPVAIEAARGLPLPLARRLGAPPPNRLGAPQPDRLGPAEPEDLGAPSAPRAAAREALARLCAVAAPVAGAGIYLLWSAAIHGDGLAPLTMQRDAARHGSTANPLLTVIDAAKGALHGELGTALHVPWLLLALVALVVMARALPVSYSVWSALVLAAVLTGSNLDSSERYLYGAFPFLLVAALVTARREVWMLVITVSTAAMTVYATLAFTLSYVP</sequence>
<evidence type="ECO:0000256" key="7">
    <source>
        <dbReference type="ARBA" id="ARBA00022824"/>
    </source>
</evidence>
<evidence type="ECO:0000256" key="11">
    <source>
        <dbReference type="SAM" id="Phobius"/>
    </source>
</evidence>
<evidence type="ECO:0000256" key="9">
    <source>
        <dbReference type="ARBA" id="ARBA00023136"/>
    </source>
</evidence>
<dbReference type="OrthoDB" id="151635at2"/>
<evidence type="ECO:0000256" key="8">
    <source>
        <dbReference type="ARBA" id="ARBA00022989"/>
    </source>
</evidence>
<feature type="transmembrane region" description="Helical" evidence="11">
    <location>
        <begin position="12"/>
        <end position="34"/>
    </location>
</feature>
<feature type="transmembrane region" description="Helical" evidence="11">
    <location>
        <begin position="384"/>
        <end position="406"/>
    </location>
</feature>
<keyword evidence="4" id="KW-0328">Glycosyltransferase</keyword>
<dbReference type="GO" id="GO:0006506">
    <property type="term" value="P:GPI anchor biosynthetic process"/>
    <property type="evidence" value="ECO:0007669"/>
    <property type="project" value="UniProtKB-UniPathway"/>
</dbReference>
<dbReference type="EMBL" id="MAXA01000213">
    <property type="protein sequence ID" value="OHV28393.1"/>
    <property type="molecule type" value="Genomic_DNA"/>
</dbReference>
<comment type="subcellular location">
    <subcellularLocation>
        <location evidence="1">Endoplasmic reticulum membrane</location>
        <topology evidence="1">Multi-pass membrane protein</topology>
    </subcellularLocation>
</comment>
<evidence type="ECO:0000256" key="4">
    <source>
        <dbReference type="ARBA" id="ARBA00022676"/>
    </source>
</evidence>
<feature type="transmembrane region" description="Helical" evidence="11">
    <location>
        <begin position="142"/>
        <end position="166"/>
    </location>
</feature>
<evidence type="ECO:0000256" key="1">
    <source>
        <dbReference type="ARBA" id="ARBA00004477"/>
    </source>
</evidence>
<dbReference type="Proteomes" id="UP000179769">
    <property type="component" value="Unassembled WGS sequence"/>
</dbReference>
<keyword evidence="3" id="KW-0337">GPI-anchor biosynthesis</keyword>
<comment type="caution">
    <text evidence="12">The sequence shown here is derived from an EMBL/GenBank/DDBJ whole genome shotgun (WGS) entry which is preliminary data.</text>
</comment>
<keyword evidence="9 11" id="KW-0472">Membrane</keyword>
<keyword evidence="7" id="KW-0256">Endoplasmic reticulum</keyword>
<evidence type="ECO:0000256" key="6">
    <source>
        <dbReference type="ARBA" id="ARBA00022692"/>
    </source>
</evidence>
<name>A0A1S1Q0G0_9ACTN</name>
<feature type="transmembrane region" description="Helical" evidence="11">
    <location>
        <begin position="100"/>
        <end position="122"/>
    </location>
</feature>
<dbReference type="Pfam" id="PF04188">
    <property type="entry name" value="Mannosyl_trans2"/>
    <property type="match status" value="1"/>
</dbReference>
<dbReference type="PANTHER" id="PTHR12468">
    <property type="entry name" value="GPI MANNOSYLTRANSFERASE 2"/>
    <property type="match status" value="1"/>
</dbReference>
<proteinExistence type="predicted"/>
<feature type="region of interest" description="Disordered" evidence="10">
    <location>
        <begin position="214"/>
        <end position="238"/>
    </location>
</feature>
<keyword evidence="8 11" id="KW-1133">Transmembrane helix</keyword>
<dbReference type="GO" id="GO:0000009">
    <property type="term" value="F:alpha-1,6-mannosyltransferase activity"/>
    <property type="evidence" value="ECO:0007669"/>
    <property type="project" value="InterPro"/>
</dbReference>
<dbReference type="AlphaFoldDB" id="A0A1S1Q0G0"/>
<evidence type="ECO:0000313" key="12">
    <source>
        <dbReference type="EMBL" id="OHV28393.1"/>
    </source>
</evidence>
<evidence type="ECO:0000256" key="5">
    <source>
        <dbReference type="ARBA" id="ARBA00022679"/>
    </source>
</evidence>
<dbReference type="UniPathway" id="UPA00196"/>
<dbReference type="GO" id="GO:0004376">
    <property type="term" value="F:GPI mannosyltransferase activity"/>
    <property type="evidence" value="ECO:0007669"/>
    <property type="project" value="InterPro"/>
</dbReference>
<comment type="pathway">
    <text evidence="2">Glycolipid biosynthesis; glycosylphosphatidylinositol-anchor biosynthesis.</text>
</comment>
<keyword evidence="5" id="KW-0808">Transferase</keyword>
<feature type="transmembrane region" description="Helical" evidence="11">
    <location>
        <begin position="361"/>
        <end position="377"/>
    </location>
</feature>
<keyword evidence="13" id="KW-1185">Reference proteome</keyword>
<dbReference type="GO" id="GO:0031501">
    <property type="term" value="C:mannosyltransferase complex"/>
    <property type="evidence" value="ECO:0007669"/>
    <property type="project" value="TreeGrafter"/>
</dbReference>
<keyword evidence="6 11" id="KW-0812">Transmembrane</keyword>
<evidence type="ECO:0000256" key="10">
    <source>
        <dbReference type="SAM" id="MobiDB-lite"/>
    </source>
</evidence>
<feature type="transmembrane region" description="Helical" evidence="11">
    <location>
        <begin position="248"/>
        <end position="268"/>
    </location>
</feature>
<protein>
    <recommendedName>
        <fullName evidence="14">Mannosyltransferase PIG-V</fullName>
    </recommendedName>
</protein>
<dbReference type="InterPro" id="IPR007315">
    <property type="entry name" value="PIG-V/Gpi18"/>
</dbReference>
<evidence type="ECO:0000256" key="2">
    <source>
        <dbReference type="ARBA" id="ARBA00004687"/>
    </source>
</evidence>
<dbReference type="PANTHER" id="PTHR12468:SF2">
    <property type="entry name" value="GPI MANNOSYLTRANSFERASE 2"/>
    <property type="match status" value="1"/>
</dbReference>
<accession>A0A1S1Q0G0</accession>
<organism evidence="12 13">
    <name type="scientific">Parafrankia soli</name>
    <dbReference type="NCBI Taxonomy" id="2599596"/>
    <lineage>
        <taxon>Bacteria</taxon>
        <taxon>Bacillati</taxon>
        <taxon>Actinomycetota</taxon>
        <taxon>Actinomycetes</taxon>
        <taxon>Frankiales</taxon>
        <taxon>Frankiaceae</taxon>
        <taxon>Parafrankia</taxon>
    </lineage>
</organism>
<reference evidence="13" key="1">
    <citation type="submission" date="2016-07" db="EMBL/GenBank/DDBJ databases">
        <title>Frankia sp. NRRL B-16219 Genome sequencing.</title>
        <authorList>
            <person name="Ghodhbane-Gtari F."/>
            <person name="Swanson E."/>
            <person name="Gueddou A."/>
            <person name="Louati M."/>
            <person name="Nouioui I."/>
            <person name="Hezbri K."/>
            <person name="Abebe-Akele F."/>
            <person name="Simpson S."/>
            <person name="Morris K."/>
            <person name="Thomas K."/>
            <person name="Gtari M."/>
            <person name="Tisa L.S."/>
        </authorList>
    </citation>
    <scope>NUCLEOTIDE SEQUENCE [LARGE SCALE GENOMIC DNA]</scope>
    <source>
        <strain evidence="13">NRRL B-16219</strain>
    </source>
</reference>
<gene>
    <name evidence="12" type="ORF">BBK14_03490</name>
</gene>
<evidence type="ECO:0000313" key="13">
    <source>
        <dbReference type="Proteomes" id="UP000179769"/>
    </source>
</evidence>
<evidence type="ECO:0000256" key="3">
    <source>
        <dbReference type="ARBA" id="ARBA00022502"/>
    </source>
</evidence>
<dbReference type="GO" id="GO:0016020">
    <property type="term" value="C:membrane"/>
    <property type="evidence" value="ECO:0007669"/>
    <property type="project" value="GOC"/>
</dbReference>
<evidence type="ECO:0008006" key="14">
    <source>
        <dbReference type="Google" id="ProtNLM"/>
    </source>
</evidence>